<name>A0A9P3GE52_9APHY</name>
<protein>
    <submittedName>
        <fullName evidence="1">Uncharacterized protein</fullName>
    </submittedName>
</protein>
<comment type="caution">
    <text evidence="1">The sequence shown here is derived from an EMBL/GenBank/DDBJ whole genome shotgun (WGS) entry which is preliminary data.</text>
</comment>
<dbReference type="Proteomes" id="UP000703269">
    <property type="component" value="Unassembled WGS sequence"/>
</dbReference>
<accession>A0A9P3GE52</accession>
<proteinExistence type="predicted"/>
<gene>
    <name evidence="1" type="ORF">PsYK624_092990</name>
</gene>
<evidence type="ECO:0000313" key="1">
    <source>
        <dbReference type="EMBL" id="GJE93140.1"/>
    </source>
</evidence>
<sequence length="72" mass="7813">MYLGRHGVVAAVQKTIVAHEPRLDVGQIVSAGRWLLEKCPCTGVGEQIALTDTLGLATISPLYVFHQPRAMQ</sequence>
<evidence type="ECO:0000313" key="2">
    <source>
        <dbReference type="Proteomes" id="UP000703269"/>
    </source>
</evidence>
<reference evidence="1 2" key="1">
    <citation type="submission" date="2021-08" db="EMBL/GenBank/DDBJ databases">
        <title>Draft Genome Sequence of Phanerochaete sordida strain YK-624.</title>
        <authorList>
            <person name="Mori T."/>
            <person name="Dohra H."/>
            <person name="Suzuki T."/>
            <person name="Kawagishi H."/>
            <person name="Hirai H."/>
        </authorList>
    </citation>
    <scope>NUCLEOTIDE SEQUENCE [LARGE SCALE GENOMIC DNA]</scope>
    <source>
        <strain evidence="1 2">YK-624</strain>
    </source>
</reference>
<dbReference type="EMBL" id="BPQB01000030">
    <property type="protein sequence ID" value="GJE93140.1"/>
    <property type="molecule type" value="Genomic_DNA"/>
</dbReference>
<organism evidence="1 2">
    <name type="scientific">Phanerochaete sordida</name>
    <dbReference type="NCBI Taxonomy" id="48140"/>
    <lineage>
        <taxon>Eukaryota</taxon>
        <taxon>Fungi</taxon>
        <taxon>Dikarya</taxon>
        <taxon>Basidiomycota</taxon>
        <taxon>Agaricomycotina</taxon>
        <taxon>Agaricomycetes</taxon>
        <taxon>Polyporales</taxon>
        <taxon>Phanerochaetaceae</taxon>
        <taxon>Phanerochaete</taxon>
    </lineage>
</organism>
<keyword evidence="2" id="KW-1185">Reference proteome</keyword>
<dbReference type="AlphaFoldDB" id="A0A9P3GE52"/>